<keyword evidence="1" id="KW-1133">Transmembrane helix</keyword>
<reference evidence="2" key="1">
    <citation type="submission" date="2018-06" db="EMBL/GenBank/DDBJ databases">
        <authorList>
            <person name="Zhirakovskaya E."/>
        </authorList>
    </citation>
    <scope>NUCLEOTIDE SEQUENCE</scope>
</reference>
<feature type="transmembrane region" description="Helical" evidence="1">
    <location>
        <begin position="5"/>
        <end position="25"/>
    </location>
</feature>
<keyword evidence="1" id="KW-0812">Transmembrane</keyword>
<evidence type="ECO:0000313" key="2">
    <source>
        <dbReference type="EMBL" id="VAV96835.1"/>
    </source>
</evidence>
<evidence type="ECO:0000256" key="1">
    <source>
        <dbReference type="SAM" id="Phobius"/>
    </source>
</evidence>
<sequence>MKKSILRIFGIIGVIVFVPLFLLTFSDPHSIERVGKSFIEWKLNSVAEKKIDAIHIPTSTRLDAFLNKKIDLNKKVGLNKKASAKLEELKQQLKDELPKILAAQIAKMSDITCACRLKWEERLASTLKIQISTIETAKIKIATYSQAKYMEISEKLTRDVRIFLGINSLVFLIFLFVSFLKPRAIIHLFVPGILLFLSTIFCSYFYIFEQNWFLTILYDDYTGFAYLSYLTFTFLILSDIVFNKARVTTEIINGIFSAMGRVADISPC</sequence>
<proteinExistence type="predicted"/>
<accession>A0A3B0SPQ6</accession>
<feature type="transmembrane region" description="Helical" evidence="1">
    <location>
        <begin position="160"/>
        <end position="180"/>
    </location>
</feature>
<gene>
    <name evidence="2" type="ORF">MNBD_ALPHA01-797</name>
</gene>
<keyword evidence="1" id="KW-0472">Membrane</keyword>
<protein>
    <submittedName>
        <fullName evidence="2">Uncharacterized protein</fullName>
    </submittedName>
</protein>
<feature type="transmembrane region" description="Helical" evidence="1">
    <location>
        <begin position="223"/>
        <end position="242"/>
    </location>
</feature>
<dbReference type="EMBL" id="UOEJ01000079">
    <property type="protein sequence ID" value="VAV96835.1"/>
    <property type="molecule type" value="Genomic_DNA"/>
</dbReference>
<name>A0A3B0SPQ6_9ZZZZ</name>
<organism evidence="2">
    <name type="scientific">hydrothermal vent metagenome</name>
    <dbReference type="NCBI Taxonomy" id="652676"/>
    <lineage>
        <taxon>unclassified sequences</taxon>
        <taxon>metagenomes</taxon>
        <taxon>ecological metagenomes</taxon>
    </lineage>
</organism>
<feature type="transmembrane region" description="Helical" evidence="1">
    <location>
        <begin position="187"/>
        <end position="208"/>
    </location>
</feature>
<dbReference type="AlphaFoldDB" id="A0A3B0SPQ6"/>